<dbReference type="InterPro" id="IPR006656">
    <property type="entry name" value="Mopterin_OxRdtase"/>
</dbReference>
<dbReference type="GO" id="GO:0051539">
    <property type="term" value="F:4 iron, 4 sulfur cluster binding"/>
    <property type="evidence" value="ECO:0007669"/>
    <property type="project" value="UniProtKB-KW"/>
</dbReference>
<dbReference type="InterPro" id="IPR050123">
    <property type="entry name" value="Prok_molybdopt-oxidoreductase"/>
</dbReference>
<dbReference type="GO" id="GO:0046872">
    <property type="term" value="F:metal ion binding"/>
    <property type="evidence" value="ECO:0007669"/>
    <property type="project" value="UniProtKB-KW"/>
</dbReference>
<evidence type="ECO:0000256" key="2">
    <source>
        <dbReference type="ARBA" id="ARBA00022723"/>
    </source>
</evidence>
<dbReference type="Pfam" id="PF00384">
    <property type="entry name" value="Molybdopterin"/>
    <property type="match status" value="1"/>
</dbReference>
<dbReference type="GO" id="GO:0016020">
    <property type="term" value="C:membrane"/>
    <property type="evidence" value="ECO:0007669"/>
    <property type="project" value="TreeGrafter"/>
</dbReference>
<reference evidence="7" key="3">
    <citation type="submission" date="2020-03" db="EMBL/GenBank/DDBJ databases">
        <title>Sequencing and Assembly of Multiple Reported Metal-Biooxidizing Members of the Extremely Thermoacidophilic Archaeal Family Sulfolobaceae.</title>
        <authorList>
            <person name="Counts J.A."/>
            <person name="Kelly R.M."/>
        </authorList>
    </citation>
    <scope>NUCLEOTIDE SEQUENCE [LARGE SCALE GENOMIC DNA]</scope>
    <source>
        <strain evidence="7">HO1-1</strain>
    </source>
</reference>
<keyword evidence="3" id="KW-0408">Iron</keyword>
<accession>A0A2U9IRP4</accession>
<dbReference type="SMART" id="SM00926">
    <property type="entry name" value="Molybdop_Fe4S4"/>
    <property type="match status" value="1"/>
</dbReference>
<feature type="domain" description="4Fe-4S Mo/W bis-MGD-type" evidence="5">
    <location>
        <begin position="1"/>
        <end position="57"/>
    </location>
</feature>
<keyword evidence="1" id="KW-0004">4Fe-4S</keyword>
<protein>
    <submittedName>
        <fullName evidence="6">Formate dehydrogenase subunit alpha</fullName>
    </submittedName>
</protein>
<proteinExistence type="predicted"/>
<dbReference type="SUPFAM" id="SSF53706">
    <property type="entry name" value="Formate dehydrogenase/DMSO reductase, domains 1-3"/>
    <property type="match status" value="1"/>
</dbReference>
<dbReference type="Gene3D" id="3.40.50.740">
    <property type="match status" value="1"/>
</dbReference>
<dbReference type="EMBL" id="CP029287">
    <property type="protein sequence ID" value="AWR98702.1"/>
    <property type="molecule type" value="Genomic_DNA"/>
</dbReference>
<organism evidence="6 7">
    <name type="scientific">Metallosphaera hakonensis JCM 8857 = DSM 7519</name>
    <dbReference type="NCBI Taxonomy" id="1293036"/>
    <lineage>
        <taxon>Archaea</taxon>
        <taxon>Thermoproteota</taxon>
        <taxon>Thermoprotei</taxon>
        <taxon>Sulfolobales</taxon>
        <taxon>Sulfolobaceae</taxon>
        <taxon>Metallosphaera</taxon>
    </lineage>
</organism>
<dbReference type="GeneID" id="36834111"/>
<dbReference type="RefSeq" id="WP_054837439.1">
    <property type="nucleotide sequence ID" value="NZ_BBBA01000058.1"/>
</dbReference>
<dbReference type="InterPro" id="IPR006478">
    <property type="entry name" value="Formate_DH_asu"/>
</dbReference>
<dbReference type="OrthoDB" id="23466at2157"/>
<reference evidence="7" key="2">
    <citation type="submission" date="2020-03" db="EMBL/GenBank/DDBJ databases">
        <title>Complete Genome Sequences of Extremely Thermoacidophilic, Metal-Mobilizing Type-Strain Members of the Archaeal Family Sulfolobaceae: Acidianus brierleyi DSM-1651T, Acidianus sulfidivorans DSM-18786T, Metallosphaera hakonensis DSM-7519T, and Metallosphaera prunae DSM-10039T.</title>
        <authorList>
            <person name="Counts J.A."/>
            <person name="Kelly R.M."/>
        </authorList>
    </citation>
    <scope>NUCLEOTIDE SEQUENCE [LARGE SCALE GENOMIC DNA]</scope>
    <source>
        <strain evidence="7">HO1-1</strain>
    </source>
</reference>
<evidence type="ECO:0000259" key="5">
    <source>
        <dbReference type="PROSITE" id="PS51669"/>
    </source>
</evidence>
<dbReference type="InterPro" id="IPR006963">
    <property type="entry name" value="Mopterin_OxRdtase_4Fe-4S_dom"/>
</dbReference>
<dbReference type="PANTHER" id="PTHR43105">
    <property type="entry name" value="RESPIRATORY NITRATE REDUCTASE"/>
    <property type="match status" value="1"/>
</dbReference>
<keyword evidence="2" id="KW-0479">Metal-binding</keyword>
<dbReference type="GO" id="GO:0043546">
    <property type="term" value="F:molybdopterin cofactor binding"/>
    <property type="evidence" value="ECO:0007669"/>
    <property type="project" value="InterPro"/>
</dbReference>
<keyword evidence="7" id="KW-1185">Reference proteome</keyword>
<dbReference type="GO" id="GO:0008863">
    <property type="term" value="F:formate dehydrogenase (NAD+) activity"/>
    <property type="evidence" value="ECO:0007669"/>
    <property type="project" value="InterPro"/>
</dbReference>
<gene>
    <name evidence="6" type="ORF">DFR87_02175</name>
</gene>
<evidence type="ECO:0000256" key="4">
    <source>
        <dbReference type="ARBA" id="ARBA00023014"/>
    </source>
</evidence>
<dbReference type="InterPro" id="IPR006657">
    <property type="entry name" value="MoPterin_dinucl-bd_dom"/>
</dbReference>
<reference evidence="6 7" key="1">
    <citation type="submission" date="2018-05" db="EMBL/GenBank/DDBJ databases">
        <title>Complete Genome Sequences of Extremely Thermoacidophilic, Metal-Mobilizing Type-Strain Members of the Archaeal Family Sulfolobaceae: Acidianus brierleyi DSM-1651T, Acidianus sulfidivorans DSM-18786T, Metallosphaera hakonensis DSM-7519T, and Metallosphaera prunae DSM-10039T.</title>
        <authorList>
            <person name="Counts J.A."/>
            <person name="Kelly R.M."/>
        </authorList>
    </citation>
    <scope>NUCLEOTIDE SEQUENCE [LARGE SCALE GENOMIC DNA]</scope>
    <source>
        <strain evidence="6 7">HO1-1</strain>
    </source>
</reference>
<dbReference type="STRING" id="1293036.GCA_001315825_03036"/>
<dbReference type="Gene3D" id="2.40.40.20">
    <property type="match status" value="1"/>
</dbReference>
<sequence length="661" mass="73699">MEVVKSICPFCGVGCGVDLYVDRSTVVRLSPAGDHVVSKGHLCGKGTLAYEPAYSWDRLAYPLKKVKEEHIRISWDMAIKEIVAKLKEIIQNYGSEAVAFYGGCQNTLEEVYLMQKLARALGTNNVDSCARVCHEPSATALKEMVGIGASSISVEMIPKMNTVVIAGESVTESHPVLSHYLTEAKKNGTKLVVIDPRITGTAKFADLHIRLRPGTDIALFNGVGNYLIENSLIDKEFIKERVTGFEEYVKGVSKYTLEFTEKVTGVVRGDIQRFAQLIALKETIFSWGLGLTQSSGVNGVRAYINLALLTGNVGKRGGLLVFRGQTNVQGSGDLVKPNVFPNGPMNDENAERLARIWNFKPPVKPGLPVTEALLRDNDVKAIVFMGYNPVASMPNRTKVEKRLRNLDLLVVIDAFMTDTARLADYVLPAAVWAEKEGSVSSLDRIVKWRFKATDPPGEAKPDHEILRKIAEEFGYVFVDDPKEIFEEIKRTVPVYSNLTLDEVMDYSTNSRYPSHEITLYDEKFYTESGKGKLIFVQQPEVKKEMTLITVRNVTRYNTDVVSGRIPGFGKYESPIYLSPDDAVELEIGDNEEVMVASDCGKMSFRVKISREVQKGTAVMYMHDFKVNYVVCDELDEITKIPKYKQTKIKIVKLNRNDIGGP</sequence>
<evidence type="ECO:0000313" key="7">
    <source>
        <dbReference type="Proteomes" id="UP000247586"/>
    </source>
</evidence>
<dbReference type="PROSITE" id="PS51669">
    <property type="entry name" value="4FE4S_MOW_BIS_MGD"/>
    <property type="match status" value="1"/>
</dbReference>
<dbReference type="Gene3D" id="2.20.25.90">
    <property type="entry name" value="ADC-like domains"/>
    <property type="match status" value="1"/>
</dbReference>
<dbReference type="InterPro" id="IPR009010">
    <property type="entry name" value="Asp_de-COase-like_dom_sf"/>
</dbReference>
<dbReference type="KEGG" id="mhk:DFR87_02175"/>
<evidence type="ECO:0000256" key="3">
    <source>
        <dbReference type="ARBA" id="ARBA00023004"/>
    </source>
</evidence>
<dbReference type="Proteomes" id="UP000247586">
    <property type="component" value="Chromosome"/>
</dbReference>
<dbReference type="SUPFAM" id="SSF50692">
    <property type="entry name" value="ADC-like"/>
    <property type="match status" value="1"/>
</dbReference>
<evidence type="ECO:0000256" key="1">
    <source>
        <dbReference type="ARBA" id="ARBA00022485"/>
    </source>
</evidence>
<keyword evidence="4" id="KW-0411">Iron-sulfur</keyword>
<name>A0A2U9IRP4_9CREN</name>
<dbReference type="Pfam" id="PF01568">
    <property type="entry name" value="Molydop_binding"/>
    <property type="match status" value="1"/>
</dbReference>
<dbReference type="AlphaFoldDB" id="A0A2U9IRP4"/>
<evidence type="ECO:0000313" key="6">
    <source>
        <dbReference type="EMBL" id="AWR98702.1"/>
    </source>
</evidence>
<dbReference type="Pfam" id="PF04879">
    <property type="entry name" value="Molybdop_Fe4S4"/>
    <property type="match status" value="1"/>
</dbReference>
<dbReference type="NCBIfam" id="TIGR01591">
    <property type="entry name" value="Fdh-alpha"/>
    <property type="match status" value="1"/>
</dbReference>
<dbReference type="PANTHER" id="PTHR43105:SF10">
    <property type="entry name" value="NADH-QUINONE OXIDOREDUCTASE SUBUNIT G"/>
    <property type="match status" value="1"/>
</dbReference>
<dbReference type="Gene3D" id="3.40.228.10">
    <property type="entry name" value="Dimethylsulfoxide Reductase, domain 2"/>
    <property type="match status" value="1"/>
</dbReference>
<dbReference type="GO" id="GO:0015942">
    <property type="term" value="P:formate metabolic process"/>
    <property type="evidence" value="ECO:0007669"/>
    <property type="project" value="InterPro"/>
</dbReference>